<evidence type="ECO:0000313" key="7">
    <source>
        <dbReference type="EMBL" id="KAK9993655.1"/>
    </source>
</evidence>
<evidence type="ECO:0000259" key="6">
    <source>
        <dbReference type="PROSITE" id="PS50110"/>
    </source>
</evidence>
<dbReference type="GO" id="GO:0009736">
    <property type="term" value="P:cytokinin-activated signaling pathway"/>
    <property type="evidence" value="ECO:0007669"/>
    <property type="project" value="InterPro"/>
</dbReference>
<gene>
    <name evidence="7" type="ORF">SO802_023358</name>
</gene>
<reference evidence="7 8" key="1">
    <citation type="submission" date="2024-01" db="EMBL/GenBank/DDBJ databases">
        <title>A telomere-to-telomere, gap-free genome of sweet tea (Lithocarpus litseifolius).</title>
        <authorList>
            <person name="Zhou J."/>
        </authorList>
    </citation>
    <scope>NUCLEOTIDE SEQUENCE [LARGE SCALE GENOMIC DNA]</scope>
    <source>
        <strain evidence="7">Zhou-2022a</strain>
        <tissue evidence="7">Leaf</tissue>
    </source>
</reference>
<feature type="compositionally biased region" description="Low complexity" evidence="5">
    <location>
        <begin position="65"/>
        <end position="83"/>
    </location>
</feature>
<sequence length="452" mass="51157">MELQSDVADTQQQMEQQHFHVLAVDDSPFERKLLERLLRECSCKVTCVESGDKALEYLNQLDTPQSNSADSTASSSSSQSPQQEGLKVNLIITDYSMPGMSGYELLKTVKGPSSSWKDIPVVVISSENVPSRISLCLQEGAEEFLLKPLKLSDLKNLQPHLLKSLVHSNKNTNCSTDTGNNDNVVKMNNNVISKRIAMSPEPSERRPKPKELAVVILEYENFIKYTRQGIFHSSFLDAELGSDLSFVRCSLLAARDIIHAGQKLIRKENGAQKFLVRTAYQVALCLKHPNHAEHSSVQAHGSTWGKIWKLNVPPKVRTFLWMAYSGCLPTQENLHKKVKVEAIYELCCHHLETTSHVLWECPFANGEQDKGDPVEQSGALVWFLFCLENHLWWIVKDGEQDRGPVEQCRGSSGQWRRRGLEVPLPFLIIDTFVVVWDRLSSFVLWKVECTQR</sequence>
<dbReference type="AlphaFoldDB" id="A0AAW2C9G5"/>
<comment type="caution">
    <text evidence="7">The sequence shown here is derived from an EMBL/GenBank/DDBJ whole genome shotgun (WGS) entry which is preliminary data.</text>
</comment>
<protein>
    <recommendedName>
        <fullName evidence="6">Response regulatory domain-containing protein</fullName>
    </recommendedName>
</protein>
<accession>A0AAW2C9G5</accession>
<dbReference type="CDD" id="cd17581">
    <property type="entry name" value="REC_typeA_ARR"/>
    <property type="match status" value="1"/>
</dbReference>
<dbReference type="InterPro" id="IPR026960">
    <property type="entry name" value="RVT-Znf"/>
</dbReference>
<dbReference type="PROSITE" id="PS50110">
    <property type="entry name" value="RESPONSE_REGULATORY"/>
    <property type="match status" value="1"/>
</dbReference>
<dbReference type="InterPro" id="IPR011006">
    <property type="entry name" value="CheY-like_superfamily"/>
</dbReference>
<dbReference type="Pfam" id="PF00072">
    <property type="entry name" value="Response_reg"/>
    <property type="match status" value="1"/>
</dbReference>
<dbReference type="Proteomes" id="UP001459277">
    <property type="component" value="Unassembled WGS sequence"/>
</dbReference>
<dbReference type="SMART" id="SM00448">
    <property type="entry name" value="REC"/>
    <property type="match status" value="1"/>
</dbReference>
<keyword evidence="8" id="KW-1185">Reference proteome</keyword>
<dbReference type="InterPro" id="IPR045279">
    <property type="entry name" value="ARR-like"/>
</dbReference>
<organism evidence="7 8">
    <name type="scientific">Lithocarpus litseifolius</name>
    <dbReference type="NCBI Taxonomy" id="425828"/>
    <lineage>
        <taxon>Eukaryota</taxon>
        <taxon>Viridiplantae</taxon>
        <taxon>Streptophyta</taxon>
        <taxon>Embryophyta</taxon>
        <taxon>Tracheophyta</taxon>
        <taxon>Spermatophyta</taxon>
        <taxon>Magnoliopsida</taxon>
        <taxon>eudicotyledons</taxon>
        <taxon>Gunneridae</taxon>
        <taxon>Pentapetalae</taxon>
        <taxon>rosids</taxon>
        <taxon>fabids</taxon>
        <taxon>Fagales</taxon>
        <taxon>Fagaceae</taxon>
        <taxon>Lithocarpus</taxon>
    </lineage>
</organism>
<evidence type="ECO:0000256" key="1">
    <source>
        <dbReference type="ARBA" id="ARBA00023012"/>
    </source>
</evidence>
<keyword evidence="4" id="KW-0597">Phosphoprotein</keyword>
<evidence type="ECO:0000256" key="4">
    <source>
        <dbReference type="PROSITE-ProRule" id="PRU00169"/>
    </source>
</evidence>
<dbReference type="EMBL" id="JAZDWU010000008">
    <property type="protein sequence ID" value="KAK9993655.1"/>
    <property type="molecule type" value="Genomic_DNA"/>
</dbReference>
<evidence type="ECO:0000256" key="3">
    <source>
        <dbReference type="ARBA" id="ARBA00023163"/>
    </source>
</evidence>
<keyword evidence="2" id="KW-0805">Transcription regulation</keyword>
<dbReference type="SUPFAM" id="SSF52172">
    <property type="entry name" value="CheY-like"/>
    <property type="match status" value="1"/>
</dbReference>
<keyword evidence="1" id="KW-0902">Two-component regulatory system</keyword>
<proteinExistence type="predicted"/>
<evidence type="ECO:0000256" key="2">
    <source>
        <dbReference type="ARBA" id="ARBA00023015"/>
    </source>
</evidence>
<dbReference type="GO" id="GO:0000160">
    <property type="term" value="P:phosphorelay signal transduction system"/>
    <property type="evidence" value="ECO:0007669"/>
    <property type="project" value="UniProtKB-KW"/>
</dbReference>
<dbReference type="InterPro" id="IPR001789">
    <property type="entry name" value="Sig_transdc_resp-reg_receiver"/>
</dbReference>
<dbReference type="PANTHER" id="PTHR43874">
    <property type="entry name" value="TWO-COMPONENT RESPONSE REGULATOR"/>
    <property type="match status" value="1"/>
</dbReference>
<evidence type="ECO:0000313" key="8">
    <source>
        <dbReference type="Proteomes" id="UP001459277"/>
    </source>
</evidence>
<dbReference type="PANTHER" id="PTHR43874:SF96">
    <property type="entry name" value="TWO-COMPONENT RESPONSE REGULATOR ORR10-LIKE"/>
    <property type="match status" value="1"/>
</dbReference>
<name>A0AAW2C9G5_9ROSI</name>
<keyword evidence="3" id="KW-0804">Transcription</keyword>
<dbReference type="Gene3D" id="3.40.50.2300">
    <property type="match status" value="1"/>
</dbReference>
<evidence type="ECO:0000256" key="5">
    <source>
        <dbReference type="SAM" id="MobiDB-lite"/>
    </source>
</evidence>
<feature type="region of interest" description="Disordered" evidence="5">
    <location>
        <begin position="63"/>
        <end position="84"/>
    </location>
</feature>
<feature type="modified residue" description="4-aspartylphosphate" evidence="4">
    <location>
        <position position="94"/>
    </location>
</feature>
<feature type="domain" description="Response regulatory" evidence="6">
    <location>
        <begin position="20"/>
        <end position="162"/>
    </location>
</feature>
<dbReference type="Pfam" id="PF13966">
    <property type="entry name" value="zf-RVT"/>
    <property type="match status" value="1"/>
</dbReference>